<dbReference type="GO" id="GO:0071916">
    <property type="term" value="F:dipeptide transmembrane transporter activity"/>
    <property type="evidence" value="ECO:0007669"/>
    <property type="project" value="TreeGrafter"/>
</dbReference>
<comment type="similarity">
    <text evidence="7">Belongs to the binding-protein-dependent transport system permease family.</text>
</comment>
<reference evidence="9 10" key="1">
    <citation type="submission" date="2018-11" db="EMBL/GenBank/DDBJ databases">
        <title>Genomic Encyclopedia of Type Strains, Phase IV (KMG-IV): sequencing the most valuable type-strain genomes for metagenomic binning, comparative biology and taxonomic classification.</title>
        <authorList>
            <person name="Goeker M."/>
        </authorList>
    </citation>
    <scope>NUCLEOTIDE SEQUENCE [LARGE SCALE GENOMIC DNA]</scope>
    <source>
        <strain evidence="9 10">DSM 5900</strain>
    </source>
</reference>
<evidence type="ECO:0000256" key="5">
    <source>
        <dbReference type="ARBA" id="ARBA00022989"/>
    </source>
</evidence>
<keyword evidence="10" id="KW-1185">Reference proteome</keyword>
<dbReference type="SUPFAM" id="SSF161098">
    <property type="entry name" value="MetI-like"/>
    <property type="match status" value="1"/>
</dbReference>
<comment type="caution">
    <text evidence="9">The sequence shown here is derived from an EMBL/GenBank/DDBJ whole genome shotgun (WGS) entry which is preliminary data.</text>
</comment>
<sequence length="305" mass="32917">MTQFILRRLGLALVVAMLVSTSTFLLLRLAADPAQVLAGEGATVADIENIRRMYGFDQPLLAQYWHWALRALGGDFGDSLFLKSPVLDLIADRAPVTITLALCSIGLALVVSIPLGVVAALKPNTALDRIALGTAVVGQAMPSFFFALLLILVFGVHLEWLPISGSDSWLHYVMPSIVLGYYAMPALMRLTRGGMLEVLGSDYIRTARAKGLRPPAVLFKHALRNAIVSVVAVAAVQLGFMLGGSVVVESIFSLNGLGRLAYQSIQRADFDTIQAIILMIAGVYVLLTFLADVLNAWLDPRIRVS</sequence>
<dbReference type="Pfam" id="PF19300">
    <property type="entry name" value="BPD_transp_1_N"/>
    <property type="match status" value="1"/>
</dbReference>
<feature type="transmembrane region" description="Helical" evidence="7">
    <location>
        <begin position="130"/>
        <end position="157"/>
    </location>
</feature>
<dbReference type="InterPro" id="IPR000515">
    <property type="entry name" value="MetI-like"/>
</dbReference>
<dbReference type="OrthoDB" id="9805855at2"/>
<evidence type="ECO:0000256" key="4">
    <source>
        <dbReference type="ARBA" id="ARBA00022692"/>
    </source>
</evidence>
<dbReference type="RefSeq" id="WP_123692546.1">
    <property type="nucleotide sequence ID" value="NZ_AP019700.1"/>
</dbReference>
<dbReference type="PROSITE" id="PS50928">
    <property type="entry name" value="ABC_TM1"/>
    <property type="match status" value="1"/>
</dbReference>
<feature type="transmembrane region" description="Helical" evidence="7">
    <location>
        <begin position="226"/>
        <end position="252"/>
    </location>
</feature>
<evidence type="ECO:0000259" key="8">
    <source>
        <dbReference type="PROSITE" id="PS50928"/>
    </source>
</evidence>
<keyword evidence="5 7" id="KW-1133">Transmembrane helix</keyword>
<feature type="transmembrane region" description="Helical" evidence="7">
    <location>
        <begin position="96"/>
        <end position="118"/>
    </location>
</feature>
<dbReference type="PANTHER" id="PTHR43163:SF6">
    <property type="entry name" value="DIPEPTIDE TRANSPORT SYSTEM PERMEASE PROTEIN DPPB-RELATED"/>
    <property type="match status" value="1"/>
</dbReference>
<dbReference type="GO" id="GO:0005886">
    <property type="term" value="C:plasma membrane"/>
    <property type="evidence" value="ECO:0007669"/>
    <property type="project" value="UniProtKB-SubCell"/>
</dbReference>
<dbReference type="InterPro" id="IPR045621">
    <property type="entry name" value="BPD_transp_1_N"/>
</dbReference>
<evidence type="ECO:0000313" key="10">
    <source>
        <dbReference type="Proteomes" id="UP000278222"/>
    </source>
</evidence>
<protein>
    <submittedName>
        <fullName evidence="9">Peptide/nickel transport system permease protein</fullName>
    </submittedName>
</protein>
<keyword evidence="2 7" id="KW-0813">Transport</keyword>
<dbReference type="PANTHER" id="PTHR43163">
    <property type="entry name" value="DIPEPTIDE TRANSPORT SYSTEM PERMEASE PROTEIN DPPB-RELATED"/>
    <property type="match status" value="1"/>
</dbReference>
<keyword evidence="4 7" id="KW-0812">Transmembrane</keyword>
<dbReference type="Gene3D" id="1.10.3720.10">
    <property type="entry name" value="MetI-like"/>
    <property type="match status" value="1"/>
</dbReference>
<dbReference type="CDD" id="cd06261">
    <property type="entry name" value="TM_PBP2"/>
    <property type="match status" value="1"/>
</dbReference>
<keyword evidence="6 7" id="KW-0472">Membrane</keyword>
<accession>A0A3N1KVC8</accession>
<dbReference type="Proteomes" id="UP000278222">
    <property type="component" value="Unassembled WGS sequence"/>
</dbReference>
<dbReference type="AlphaFoldDB" id="A0A3N1KVC8"/>
<feature type="transmembrane region" description="Helical" evidence="7">
    <location>
        <begin position="169"/>
        <end position="187"/>
    </location>
</feature>
<evidence type="ECO:0000256" key="2">
    <source>
        <dbReference type="ARBA" id="ARBA00022448"/>
    </source>
</evidence>
<proteinExistence type="inferred from homology"/>
<feature type="domain" description="ABC transmembrane type-1" evidence="8">
    <location>
        <begin position="94"/>
        <end position="291"/>
    </location>
</feature>
<name>A0A3N1KVC8_9PROT</name>
<dbReference type="InterPro" id="IPR035906">
    <property type="entry name" value="MetI-like_sf"/>
</dbReference>
<keyword evidence="3" id="KW-1003">Cell membrane</keyword>
<evidence type="ECO:0000313" key="9">
    <source>
        <dbReference type="EMBL" id="ROP84541.1"/>
    </source>
</evidence>
<dbReference type="EMBL" id="RJKX01000015">
    <property type="protein sequence ID" value="ROP84541.1"/>
    <property type="molecule type" value="Genomic_DNA"/>
</dbReference>
<evidence type="ECO:0000256" key="3">
    <source>
        <dbReference type="ARBA" id="ARBA00022475"/>
    </source>
</evidence>
<gene>
    <name evidence="9" type="ORF">EDC65_3895</name>
</gene>
<evidence type="ECO:0000256" key="7">
    <source>
        <dbReference type="RuleBase" id="RU363032"/>
    </source>
</evidence>
<evidence type="ECO:0000256" key="1">
    <source>
        <dbReference type="ARBA" id="ARBA00004651"/>
    </source>
</evidence>
<dbReference type="Pfam" id="PF00528">
    <property type="entry name" value="BPD_transp_1"/>
    <property type="match status" value="1"/>
</dbReference>
<feature type="transmembrane region" description="Helical" evidence="7">
    <location>
        <begin position="272"/>
        <end position="298"/>
    </location>
</feature>
<comment type="subcellular location">
    <subcellularLocation>
        <location evidence="1 7">Cell membrane</location>
        <topology evidence="1 7">Multi-pass membrane protein</topology>
    </subcellularLocation>
</comment>
<organism evidence="9 10">
    <name type="scientific">Stella humosa</name>
    <dbReference type="NCBI Taxonomy" id="94"/>
    <lineage>
        <taxon>Bacteria</taxon>
        <taxon>Pseudomonadati</taxon>
        <taxon>Pseudomonadota</taxon>
        <taxon>Alphaproteobacteria</taxon>
        <taxon>Rhodospirillales</taxon>
        <taxon>Stellaceae</taxon>
        <taxon>Stella</taxon>
    </lineage>
</organism>
<evidence type="ECO:0000256" key="6">
    <source>
        <dbReference type="ARBA" id="ARBA00023136"/>
    </source>
</evidence>